<evidence type="ECO:0000313" key="2">
    <source>
        <dbReference type="Proteomes" id="UP000233469"/>
    </source>
</evidence>
<reference evidence="1 2" key="1">
    <citation type="submission" date="2016-04" db="EMBL/GenBank/DDBJ databases">
        <title>Genome analyses suggest a sexual origin of heterokaryosis in a supposedly ancient asexual fungus.</title>
        <authorList>
            <person name="Ropars J."/>
            <person name="Sedzielewska K."/>
            <person name="Noel J."/>
            <person name="Charron P."/>
            <person name="Farinelli L."/>
            <person name="Marton T."/>
            <person name="Kruger M."/>
            <person name="Pelin A."/>
            <person name="Brachmann A."/>
            <person name="Corradi N."/>
        </authorList>
    </citation>
    <scope>NUCLEOTIDE SEQUENCE [LARGE SCALE GENOMIC DNA]</scope>
    <source>
        <strain evidence="1 2">C2</strain>
    </source>
</reference>
<gene>
    <name evidence="1" type="ORF">RhiirC2_788464</name>
</gene>
<accession>A0A2N1MQ47</accession>
<evidence type="ECO:0000313" key="1">
    <source>
        <dbReference type="EMBL" id="PKK63749.1"/>
    </source>
</evidence>
<organism evidence="1 2">
    <name type="scientific">Rhizophagus irregularis</name>
    <dbReference type="NCBI Taxonomy" id="588596"/>
    <lineage>
        <taxon>Eukaryota</taxon>
        <taxon>Fungi</taxon>
        <taxon>Fungi incertae sedis</taxon>
        <taxon>Mucoromycota</taxon>
        <taxon>Glomeromycotina</taxon>
        <taxon>Glomeromycetes</taxon>
        <taxon>Glomerales</taxon>
        <taxon>Glomeraceae</taxon>
        <taxon>Rhizophagus</taxon>
    </lineage>
</organism>
<comment type="caution">
    <text evidence="1">The sequence shown here is derived from an EMBL/GenBank/DDBJ whole genome shotgun (WGS) entry which is preliminary data.</text>
</comment>
<protein>
    <submittedName>
        <fullName evidence="1">Uncharacterized protein</fullName>
    </submittedName>
</protein>
<dbReference type="EMBL" id="LLXL01001583">
    <property type="protein sequence ID" value="PKK63749.1"/>
    <property type="molecule type" value="Genomic_DNA"/>
</dbReference>
<sequence length="86" mass="10153">MQKEVKIYKDLADIQGKYILKLVCYRYYERGMSFVIGIIIVGTMLSEQKIKKQQKSKAIKGLESGRYKKEEKAFRREISQIFQLAK</sequence>
<name>A0A2N1MQ47_9GLOM</name>
<reference evidence="1 2" key="2">
    <citation type="submission" date="2017-10" db="EMBL/GenBank/DDBJ databases">
        <title>Extensive intraspecific genome diversity in a model arbuscular mycorrhizal fungus.</title>
        <authorList>
            <person name="Chen E.C.H."/>
            <person name="Morin E."/>
            <person name="Baudet D."/>
            <person name="Noel J."/>
            <person name="Ndikumana S."/>
            <person name="Charron P."/>
            <person name="St-Onge C."/>
            <person name="Giorgi J."/>
            <person name="Grigoriev I.V."/>
            <person name="Roux C."/>
            <person name="Martin F.M."/>
            <person name="Corradi N."/>
        </authorList>
    </citation>
    <scope>NUCLEOTIDE SEQUENCE [LARGE SCALE GENOMIC DNA]</scope>
    <source>
        <strain evidence="1 2">C2</strain>
    </source>
</reference>
<proteinExistence type="predicted"/>
<dbReference type="Proteomes" id="UP000233469">
    <property type="component" value="Unassembled WGS sequence"/>
</dbReference>
<dbReference type="AlphaFoldDB" id="A0A2N1MQ47"/>